<feature type="domain" description="Brix" evidence="6">
    <location>
        <begin position="30"/>
        <end position="265"/>
    </location>
</feature>
<dbReference type="Pfam" id="PF04427">
    <property type="entry name" value="Brix"/>
    <property type="match status" value="1"/>
</dbReference>
<evidence type="ECO:0000313" key="8">
    <source>
        <dbReference type="Proteomes" id="UP000051952"/>
    </source>
</evidence>
<dbReference type="PANTHER" id="PTHR12728">
    <property type="entry name" value="BRIX DOMAIN CONTAINING PROTEIN"/>
    <property type="match status" value="1"/>
</dbReference>
<evidence type="ECO:0000259" key="6">
    <source>
        <dbReference type="PROSITE" id="PS50833"/>
    </source>
</evidence>
<dbReference type="GO" id="GO:0000027">
    <property type="term" value="P:ribosomal large subunit assembly"/>
    <property type="evidence" value="ECO:0007669"/>
    <property type="project" value="InterPro"/>
</dbReference>
<protein>
    <recommendedName>
        <fullName evidence="4">Ribosome production factor 2 homolog</fullName>
    </recommendedName>
    <alternativeName>
        <fullName evidence="4">Ribosome biogenesis protein RPF2 homolog</fullName>
    </alternativeName>
</protein>
<dbReference type="GO" id="GO:0000463">
    <property type="term" value="P:maturation of LSU-rRNA from tricistronic rRNA transcript (SSU-rRNA, 5.8S rRNA, LSU-rRNA)"/>
    <property type="evidence" value="ECO:0007669"/>
    <property type="project" value="TreeGrafter"/>
</dbReference>
<keyword evidence="8" id="KW-1185">Reference proteome</keyword>
<evidence type="ECO:0000256" key="2">
    <source>
        <dbReference type="ARBA" id="ARBA00010782"/>
    </source>
</evidence>
<evidence type="ECO:0000313" key="7">
    <source>
        <dbReference type="EMBL" id="CUF26517.1"/>
    </source>
</evidence>
<dbReference type="GO" id="GO:0019843">
    <property type="term" value="F:rRNA binding"/>
    <property type="evidence" value="ECO:0007669"/>
    <property type="project" value="UniProtKB-UniRule"/>
</dbReference>
<evidence type="ECO:0000256" key="4">
    <source>
        <dbReference type="RuleBase" id="RU367086"/>
    </source>
</evidence>
<accession>A0A0S4IUC1</accession>
<gene>
    <name evidence="7" type="ORF">BSAL_60805</name>
</gene>
<dbReference type="PROSITE" id="PS50833">
    <property type="entry name" value="BRIX"/>
    <property type="match status" value="1"/>
</dbReference>
<proteinExistence type="inferred from homology"/>
<dbReference type="GO" id="GO:0005730">
    <property type="term" value="C:nucleolus"/>
    <property type="evidence" value="ECO:0007669"/>
    <property type="project" value="UniProtKB-SubCell"/>
</dbReference>
<organism evidence="7 8">
    <name type="scientific">Bodo saltans</name>
    <name type="common">Flagellated protozoan</name>
    <dbReference type="NCBI Taxonomy" id="75058"/>
    <lineage>
        <taxon>Eukaryota</taxon>
        <taxon>Discoba</taxon>
        <taxon>Euglenozoa</taxon>
        <taxon>Kinetoplastea</taxon>
        <taxon>Metakinetoplastina</taxon>
        <taxon>Eubodonida</taxon>
        <taxon>Bodonidae</taxon>
        <taxon>Bodo</taxon>
    </lineage>
</organism>
<feature type="compositionally biased region" description="Acidic residues" evidence="5">
    <location>
        <begin position="343"/>
        <end position="352"/>
    </location>
</feature>
<dbReference type="InterPro" id="IPR039770">
    <property type="entry name" value="Rpf2"/>
</dbReference>
<comment type="similarity">
    <text evidence="2 4">Belongs to the RPF2 family.</text>
</comment>
<dbReference type="AlphaFoldDB" id="A0A0S4IUC1"/>
<evidence type="ECO:0000256" key="5">
    <source>
        <dbReference type="SAM" id="MobiDB-lite"/>
    </source>
</evidence>
<dbReference type="PANTHER" id="PTHR12728:SF0">
    <property type="entry name" value="RIBOSOME PRODUCTION FACTOR 2 HOMOLOG"/>
    <property type="match status" value="1"/>
</dbReference>
<dbReference type="InterPro" id="IPR007109">
    <property type="entry name" value="Brix"/>
</dbReference>
<dbReference type="EMBL" id="CYKH01000278">
    <property type="protein sequence ID" value="CUF26517.1"/>
    <property type="molecule type" value="Genomic_DNA"/>
</dbReference>
<evidence type="ECO:0000256" key="3">
    <source>
        <dbReference type="ARBA" id="ARBA00023242"/>
    </source>
</evidence>
<name>A0A0S4IUC1_BODSA</name>
<evidence type="ECO:0000256" key="1">
    <source>
        <dbReference type="ARBA" id="ARBA00004604"/>
    </source>
</evidence>
<feature type="region of interest" description="Disordered" evidence="5">
    <location>
        <begin position="314"/>
        <end position="352"/>
    </location>
</feature>
<dbReference type="VEuPathDB" id="TriTrypDB:BSAL_60805"/>
<dbReference type="Proteomes" id="UP000051952">
    <property type="component" value="Unassembled WGS sequence"/>
</dbReference>
<dbReference type="OMA" id="VGLKPMF"/>
<keyword evidence="3 4" id="KW-0539">Nucleus</keyword>
<comment type="subcellular location">
    <subcellularLocation>
        <location evidence="1 4">Nucleus</location>
        <location evidence="1 4">Nucleolus</location>
    </subcellularLocation>
</comment>
<sequence>MSELKRRQGKTTQSRRALKKFESKVFENDKSILFLRGASTSSVVVDAMNELSTITAPHSKKLKKRNAFHAFEGRQHLEFLGHKNDCSLFCFGSDSKKRPNNLVLGRMFDFHILDMLELGIVAMDRIDMSGVKGQSIGSIGGKAFFVFEGQEFESEPFFIRLKNFLLDFFRGSNDTEISLDGVDRAVFVSLRSNNGEDAVIAPSDNCVGTKPQEERGNTVVCLRHFAVSKTQSVVGSVSNTKHVNLVDIGPNFDFEVRRVCWAPQQEFKQACKIPKEALAHMKGEHENVRGDDMGNLRGQLHLGKQDVTGLNLRRFKAHKKQPRAESNGDTEAPTRRRRRTEQDDAGNPEADI</sequence>
<reference evidence="8" key="1">
    <citation type="submission" date="2015-09" db="EMBL/GenBank/DDBJ databases">
        <authorList>
            <consortium name="Pathogen Informatics"/>
        </authorList>
    </citation>
    <scope>NUCLEOTIDE SEQUENCE [LARGE SCALE GENOMIC DNA]</scope>
    <source>
        <strain evidence="8">Lake Konstanz</strain>
    </source>
</reference>
<dbReference type="SMART" id="SM00879">
    <property type="entry name" value="Brix"/>
    <property type="match status" value="1"/>
</dbReference>
<dbReference type="OrthoDB" id="407658at2759"/>